<name>A0ABU3ZGQ3_9GAMM</name>
<proteinExistence type="predicted"/>
<reference evidence="6 7" key="1">
    <citation type="submission" date="2023-10" db="EMBL/GenBank/DDBJ databases">
        <title>Marine bacteria isolated from horseshoe crab.</title>
        <authorList>
            <person name="Cheng T.H."/>
        </authorList>
    </citation>
    <scope>NUCLEOTIDE SEQUENCE [LARGE SCALE GENOMIC DNA]</scope>
    <source>
        <strain evidence="6 7">HSC6</strain>
    </source>
</reference>
<keyword evidence="1" id="KW-0678">Repressor</keyword>
<dbReference type="PANTHER" id="PTHR30204:SF69">
    <property type="entry name" value="MERR-FAMILY TRANSCRIPTIONAL REGULATOR"/>
    <property type="match status" value="1"/>
</dbReference>
<organism evidence="6 7">
    <name type="scientific">Photobacterium rosenbergii</name>
    <dbReference type="NCBI Taxonomy" id="294936"/>
    <lineage>
        <taxon>Bacteria</taxon>
        <taxon>Pseudomonadati</taxon>
        <taxon>Pseudomonadota</taxon>
        <taxon>Gammaproteobacteria</taxon>
        <taxon>Vibrionales</taxon>
        <taxon>Vibrionaceae</taxon>
        <taxon>Photobacterium</taxon>
    </lineage>
</organism>
<sequence length="124" mass="13952">MYIGEAAKRSGASVRAIRLYESMGLLSVSRVGSYRVFSDADIKLIQMIKEAQSLGIQLSELLPLIDDQQGFNWIKVLQILEGKQKEIAGQIKALEAQYIRVGEYRQIIQQCESHVPTKKLKDNG</sequence>
<dbReference type="PROSITE" id="PS50937">
    <property type="entry name" value="HTH_MERR_2"/>
    <property type="match status" value="1"/>
</dbReference>
<dbReference type="Gene3D" id="1.10.1660.10">
    <property type="match status" value="1"/>
</dbReference>
<comment type="caution">
    <text evidence="6">The sequence shown here is derived from an EMBL/GenBank/DDBJ whole genome shotgun (WGS) entry which is preliminary data.</text>
</comment>
<dbReference type="SUPFAM" id="SSF46955">
    <property type="entry name" value="Putative DNA-binding domain"/>
    <property type="match status" value="1"/>
</dbReference>
<dbReference type="InterPro" id="IPR009061">
    <property type="entry name" value="DNA-bd_dom_put_sf"/>
</dbReference>
<dbReference type="EMBL" id="JAWJZI010000003">
    <property type="protein sequence ID" value="MDV5169212.1"/>
    <property type="molecule type" value="Genomic_DNA"/>
</dbReference>
<dbReference type="RefSeq" id="WP_317521972.1">
    <property type="nucleotide sequence ID" value="NZ_JAWJZI010000003.1"/>
</dbReference>
<evidence type="ECO:0000313" key="6">
    <source>
        <dbReference type="EMBL" id="MDV5169212.1"/>
    </source>
</evidence>
<keyword evidence="4" id="KW-0804">Transcription</keyword>
<accession>A0ABU3ZGQ3</accession>
<evidence type="ECO:0000256" key="1">
    <source>
        <dbReference type="ARBA" id="ARBA00022491"/>
    </source>
</evidence>
<evidence type="ECO:0000313" key="7">
    <source>
        <dbReference type="Proteomes" id="UP001186452"/>
    </source>
</evidence>
<evidence type="ECO:0000256" key="2">
    <source>
        <dbReference type="ARBA" id="ARBA00023015"/>
    </source>
</evidence>
<dbReference type="PANTHER" id="PTHR30204">
    <property type="entry name" value="REDOX-CYCLING DRUG-SENSING TRANSCRIPTIONAL ACTIVATOR SOXR"/>
    <property type="match status" value="1"/>
</dbReference>
<dbReference type="InterPro" id="IPR047057">
    <property type="entry name" value="MerR_fam"/>
</dbReference>
<dbReference type="Pfam" id="PF13411">
    <property type="entry name" value="MerR_1"/>
    <property type="match status" value="1"/>
</dbReference>
<keyword evidence="3" id="KW-0238">DNA-binding</keyword>
<keyword evidence="2" id="KW-0805">Transcription regulation</keyword>
<dbReference type="InterPro" id="IPR000551">
    <property type="entry name" value="MerR-type_HTH_dom"/>
</dbReference>
<evidence type="ECO:0000256" key="4">
    <source>
        <dbReference type="ARBA" id="ARBA00023163"/>
    </source>
</evidence>
<evidence type="ECO:0000259" key="5">
    <source>
        <dbReference type="PROSITE" id="PS50937"/>
    </source>
</evidence>
<dbReference type="Proteomes" id="UP001186452">
    <property type="component" value="Unassembled WGS sequence"/>
</dbReference>
<gene>
    <name evidence="6" type="ORF">R2X38_09415</name>
</gene>
<protein>
    <submittedName>
        <fullName evidence="6">MerR family transcriptional regulator</fullName>
    </submittedName>
</protein>
<dbReference type="PRINTS" id="PR00040">
    <property type="entry name" value="HTHMERR"/>
</dbReference>
<evidence type="ECO:0000256" key="3">
    <source>
        <dbReference type="ARBA" id="ARBA00023125"/>
    </source>
</evidence>
<keyword evidence="7" id="KW-1185">Reference proteome</keyword>
<feature type="domain" description="HTH merR-type" evidence="5">
    <location>
        <begin position="1"/>
        <end position="67"/>
    </location>
</feature>
<dbReference type="SMART" id="SM00422">
    <property type="entry name" value="HTH_MERR"/>
    <property type="match status" value="1"/>
</dbReference>